<sequence length="847" mass="91564">MRLFVALTAVLLAAAQVGSLSAQTLTDGACHILTRRPEAAINLGMIPEPQRANYRSSEVITKRDIVCVGGHLVIDASIFSNGGNIILVGDRITLRAALDARVYRPYSLSGNFANPGPGYPSNLVGYNYENAWGILASGERPLTQTIRNAFADYYRCIDCRAEGGAALIPRMPDGVTLPMVNNSLSPAGIDVGQRITNGTDAPESALDMSVFQSGSVFLFSRELNVETNGRIIVSGIAGGIGGAGQPPSCSGRKWEVAQDWNCTNGWREVGESGAGGRGGHAGSVSFFFTDPEVSERLRREMTVGAASWLRYVGGPAASNARLVSPSEVTSPLTGTAADFRQVGVFAQAADGNEGAISVESIEPMNLLPLFYDLIRGLDGLQSYDLVELGRRIRENSSIESISFTDFLASRLYQEVASRYTAVVSSAERQIRTGRRASVESDHFLFSCFVPQNADELMPPQLRVPLNLYRSTCERDPGQVSITGYISINGGLLAINDLSASANVRIDRIALAIFDSAETWNDMLDTLNQINERVLQLYVSVERVRQENELRNLRAAAGALNARLDVLRSQNNGNQQFFRLVSAAAALGTGTGAFYGAFMELTNDTHPTGKPGETRPATTADNLQEAEAFGKAGSGLLSAWAGVAPFFAPNATAGFQGTQQQLTELRREIREAQAAYSQFMSWASNTRQQILSDQARYLVNTVYSRNRHANHLRDRLIGFDDLLKLTLLSYVNDPSNRFPVVHRNLSALAIFVSDYRRERPSVSVRAPIDTCTSDDGGRRGTQQVGQILELIQGGCALLRRGPRSRVIRFSQGEGPAGLADVPLVILSPGRGSIQVPLFGIHASSLSTE</sequence>
<accession>A0ABS5EUL2</accession>
<gene>
    <name evidence="3" type="ORF">GXW71_06365</name>
</gene>
<keyword evidence="4" id="KW-1185">Reference proteome</keyword>
<keyword evidence="2" id="KW-0732">Signal</keyword>
<evidence type="ECO:0000313" key="3">
    <source>
        <dbReference type="EMBL" id="MBR0663978.1"/>
    </source>
</evidence>
<feature type="chain" id="PRO_5046505901" evidence="2">
    <location>
        <begin position="23"/>
        <end position="847"/>
    </location>
</feature>
<evidence type="ECO:0000313" key="4">
    <source>
        <dbReference type="Proteomes" id="UP001196870"/>
    </source>
</evidence>
<organism evidence="3 4">
    <name type="scientific">Plastoroseomonas hellenica</name>
    <dbReference type="NCBI Taxonomy" id="2687306"/>
    <lineage>
        <taxon>Bacteria</taxon>
        <taxon>Pseudomonadati</taxon>
        <taxon>Pseudomonadota</taxon>
        <taxon>Alphaproteobacteria</taxon>
        <taxon>Acetobacterales</taxon>
        <taxon>Acetobacteraceae</taxon>
        <taxon>Plastoroseomonas</taxon>
    </lineage>
</organism>
<comment type="caution">
    <text evidence="3">The sequence shown here is derived from an EMBL/GenBank/DDBJ whole genome shotgun (WGS) entry which is preliminary data.</text>
</comment>
<name>A0ABS5EUL2_9PROT</name>
<proteinExistence type="predicted"/>
<protein>
    <submittedName>
        <fullName evidence="3">Uncharacterized protein</fullName>
    </submittedName>
</protein>
<feature type="signal peptide" evidence="2">
    <location>
        <begin position="1"/>
        <end position="22"/>
    </location>
</feature>
<feature type="coiled-coil region" evidence="1">
    <location>
        <begin position="542"/>
        <end position="569"/>
    </location>
</feature>
<reference evidence="4" key="1">
    <citation type="journal article" date="2021" name="Syst. Appl. Microbiol.">
        <title>Roseomonas hellenica sp. nov., isolated from roots of wild-growing Alkanna tinctoria.</title>
        <authorList>
            <person name="Rat A."/>
            <person name="Naranjo H.D."/>
            <person name="Lebbe L."/>
            <person name="Cnockaert M."/>
            <person name="Krigas N."/>
            <person name="Grigoriadou K."/>
            <person name="Maloupa E."/>
            <person name="Willems A."/>
        </authorList>
    </citation>
    <scope>NUCLEOTIDE SEQUENCE [LARGE SCALE GENOMIC DNA]</scope>
    <source>
        <strain evidence="4">LMG 31523</strain>
    </source>
</reference>
<evidence type="ECO:0000256" key="1">
    <source>
        <dbReference type="SAM" id="Coils"/>
    </source>
</evidence>
<dbReference type="RefSeq" id="WP_211851582.1">
    <property type="nucleotide sequence ID" value="NZ_JAAGBB010000006.1"/>
</dbReference>
<keyword evidence="1" id="KW-0175">Coiled coil</keyword>
<evidence type="ECO:0000256" key="2">
    <source>
        <dbReference type="SAM" id="SignalP"/>
    </source>
</evidence>
<dbReference type="Proteomes" id="UP001196870">
    <property type="component" value="Unassembled WGS sequence"/>
</dbReference>
<dbReference type="EMBL" id="JAAGBB010000006">
    <property type="protein sequence ID" value="MBR0663978.1"/>
    <property type="molecule type" value="Genomic_DNA"/>
</dbReference>